<organism evidence="2 3">
    <name type="scientific">Aquiflexum gelatinilyticum</name>
    <dbReference type="NCBI Taxonomy" id="2961943"/>
    <lineage>
        <taxon>Bacteria</taxon>
        <taxon>Pseudomonadati</taxon>
        <taxon>Bacteroidota</taxon>
        <taxon>Cytophagia</taxon>
        <taxon>Cytophagales</taxon>
        <taxon>Cyclobacteriaceae</taxon>
        <taxon>Aquiflexum</taxon>
    </lineage>
</organism>
<evidence type="ECO:0000313" key="2">
    <source>
        <dbReference type="EMBL" id="MCR9015176.1"/>
    </source>
</evidence>
<dbReference type="SUPFAM" id="SSF48452">
    <property type="entry name" value="TPR-like"/>
    <property type="match status" value="1"/>
</dbReference>
<keyword evidence="2" id="KW-0449">Lipoprotein</keyword>
<feature type="chain" id="PRO_5040797743" evidence="1">
    <location>
        <begin position="20"/>
        <end position="551"/>
    </location>
</feature>
<dbReference type="AlphaFoldDB" id="A0A9X2P3H7"/>
<keyword evidence="3" id="KW-1185">Reference proteome</keyword>
<dbReference type="InterPro" id="IPR041662">
    <property type="entry name" value="SusD-like_2"/>
</dbReference>
<evidence type="ECO:0000256" key="1">
    <source>
        <dbReference type="SAM" id="SignalP"/>
    </source>
</evidence>
<reference evidence="2" key="1">
    <citation type="submission" date="2022-08" db="EMBL/GenBank/DDBJ databases">
        <authorList>
            <person name="Zhang D."/>
        </authorList>
    </citation>
    <scope>NUCLEOTIDE SEQUENCE</scope>
    <source>
        <strain evidence="2">XJ19-11</strain>
    </source>
</reference>
<dbReference type="Pfam" id="PF12771">
    <property type="entry name" value="SusD-like_2"/>
    <property type="match status" value="1"/>
</dbReference>
<dbReference type="RefSeq" id="WP_258423032.1">
    <property type="nucleotide sequence ID" value="NZ_JANAEZ010000002.1"/>
</dbReference>
<feature type="signal peptide" evidence="1">
    <location>
        <begin position="1"/>
        <end position="19"/>
    </location>
</feature>
<dbReference type="PROSITE" id="PS51257">
    <property type="entry name" value="PROKAR_LIPOPROTEIN"/>
    <property type="match status" value="1"/>
</dbReference>
<dbReference type="EMBL" id="JANSUY010000004">
    <property type="protein sequence ID" value="MCR9015176.1"/>
    <property type="molecule type" value="Genomic_DNA"/>
</dbReference>
<keyword evidence="1" id="KW-0732">Signal</keyword>
<protein>
    <submittedName>
        <fullName evidence="2">SusD/RagB family nutrient-binding outer membrane lipoprotein</fullName>
    </submittedName>
</protein>
<sequence>MKRKIYSLIVAFTMVFASSCDLDLLDSPNEVTAATADPSWVLNQVQLSYAGMFEGISNTGAQLTRILAQPNVNYQNAYNATALNGVWSTSYATILSDIQFIENELNTEERPIPRHVAIAKVIKAMVLMHLVDHLGDVPYSKALNPSDFAPTVDSAEDVYKVALDELVAARAAFAIATAALPTDLYYNNNVTRWQRLVNTLELKYYLNTKLVNSGSAARIAALVAEDNLLKDGDDFVFRYGTSQTNPDSRAPKFGQYGGGGGDYQSTWYMYHLTEAKGFDDPRVRYYLYRQTLTNPTDPDELRCLGEIAPGHYLANNFPFCLPDFSPTGRGYWGRDHLNNEGIPPDGFRRTMYGLYPAGGRFDENSASPVNSPTLGAGGAGLQPIMLSAYVDFMVAEAIQTLGVPGDAKARVESGIRKHMNFVRAFALASSQGGVVTAFQPNATWTSLVDSYVAAVNTEWDAAPANRKMTLIAREYWLSLFGNGVESYNLYRRTGQPDGMQPGLAVDPGLFPRSFLYPTVFTVTNKNAPAQKANLGQRVFWDTNPEGNGWIN</sequence>
<comment type="caution">
    <text evidence="2">The sequence shown here is derived from an EMBL/GenBank/DDBJ whole genome shotgun (WGS) entry which is preliminary data.</text>
</comment>
<name>A0A9X2P3H7_9BACT</name>
<dbReference type="InterPro" id="IPR011990">
    <property type="entry name" value="TPR-like_helical_dom_sf"/>
</dbReference>
<dbReference type="Proteomes" id="UP001142175">
    <property type="component" value="Unassembled WGS sequence"/>
</dbReference>
<evidence type="ECO:0000313" key="3">
    <source>
        <dbReference type="Proteomes" id="UP001142175"/>
    </source>
</evidence>
<proteinExistence type="predicted"/>
<dbReference type="Gene3D" id="1.25.40.390">
    <property type="match status" value="2"/>
</dbReference>
<gene>
    <name evidence="2" type="ORF">NU887_09025</name>
</gene>
<accession>A0A9X2P3H7</accession>